<proteinExistence type="predicted"/>
<gene>
    <name evidence="1" type="ORF">SDC9_142415</name>
</gene>
<name>A0A645E139_9ZZZZ</name>
<sequence>MYFFALYPVLIDDDIIVTITDFGIPIEFVIIIASSRSPSVILGHLRDGRTGNRTAVAFERRPFFEAFHRLVPTVASAPTIPIRCGIAFFFESHTD</sequence>
<protein>
    <submittedName>
        <fullName evidence="1">Uncharacterized protein</fullName>
    </submittedName>
</protein>
<organism evidence="1">
    <name type="scientific">bioreactor metagenome</name>
    <dbReference type="NCBI Taxonomy" id="1076179"/>
    <lineage>
        <taxon>unclassified sequences</taxon>
        <taxon>metagenomes</taxon>
        <taxon>ecological metagenomes</taxon>
    </lineage>
</organism>
<evidence type="ECO:0000313" key="1">
    <source>
        <dbReference type="EMBL" id="MPM95261.1"/>
    </source>
</evidence>
<dbReference type="AlphaFoldDB" id="A0A645E139"/>
<accession>A0A645E139</accession>
<reference evidence="1" key="1">
    <citation type="submission" date="2019-08" db="EMBL/GenBank/DDBJ databases">
        <authorList>
            <person name="Kucharzyk K."/>
            <person name="Murdoch R.W."/>
            <person name="Higgins S."/>
            <person name="Loffler F."/>
        </authorList>
    </citation>
    <scope>NUCLEOTIDE SEQUENCE</scope>
</reference>
<comment type="caution">
    <text evidence="1">The sequence shown here is derived from an EMBL/GenBank/DDBJ whole genome shotgun (WGS) entry which is preliminary data.</text>
</comment>
<dbReference type="EMBL" id="VSSQ01041778">
    <property type="protein sequence ID" value="MPM95261.1"/>
    <property type="molecule type" value="Genomic_DNA"/>
</dbReference>